<dbReference type="EMBL" id="LGUG01000004">
    <property type="protein sequence ID" value="KON96090.1"/>
    <property type="molecule type" value="Genomic_DNA"/>
</dbReference>
<gene>
    <name evidence="2" type="ORF">AF333_11945</name>
    <name evidence="3" type="ORF">SAMN04487909_15538</name>
</gene>
<keyword evidence="4" id="KW-1185">Reference proteome</keyword>
<evidence type="ECO:0000313" key="2">
    <source>
        <dbReference type="EMBL" id="KON96090.1"/>
    </source>
</evidence>
<reference evidence="3 5" key="2">
    <citation type="submission" date="2016-10" db="EMBL/GenBank/DDBJ databases">
        <authorList>
            <person name="de Groot N.N."/>
        </authorList>
    </citation>
    <scope>NUCLEOTIDE SEQUENCE [LARGE SCALE GENOMIC DNA]</scope>
    <source>
        <strain evidence="3 5">DSM 2895</strain>
    </source>
</reference>
<dbReference type="AlphaFoldDB" id="A0A0D1W2W8"/>
<organism evidence="2 4">
    <name type="scientific">Aneurinibacillus migulanus</name>
    <name type="common">Bacillus migulanus</name>
    <dbReference type="NCBI Taxonomy" id="47500"/>
    <lineage>
        <taxon>Bacteria</taxon>
        <taxon>Bacillati</taxon>
        <taxon>Bacillota</taxon>
        <taxon>Bacilli</taxon>
        <taxon>Bacillales</taxon>
        <taxon>Paenibacillaceae</taxon>
        <taxon>Aneurinibacillus group</taxon>
        <taxon>Aneurinibacillus</taxon>
    </lineage>
</organism>
<evidence type="ECO:0000313" key="4">
    <source>
        <dbReference type="Proteomes" id="UP000037269"/>
    </source>
</evidence>
<dbReference type="GeneID" id="42305893"/>
<accession>A0A0D1W2W8</accession>
<protein>
    <submittedName>
        <fullName evidence="2">Uncharacterized protein</fullName>
    </submittedName>
</protein>
<dbReference type="PATRIC" id="fig|47500.12.peg.4807"/>
<dbReference type="Proteomes" id="UP000037269">
    <property type="component" value="Unassembled WGS sequence"/>
</dbReference>
<feature type="chain" id="PRO_5014222765" evidence="1">
    <location>
        <begin position="26"/>
        <end position="93"/>
    </location>
</feature>
<reference evidence="2 4" key="1">
    <citation type="submission" date="2015-07" db="EMBL/GenBank/DDBJ databases">
        <title>Fjat-14205 dsm 2895.</title>
        <authorList>
            <person name="Liu B."/>
            <person name="Wang J."/>
            <person name="Zhu Y."/>
            <person name="Liu G."/>
            <person name="Chen Q."/>
            <person name="Chen Z."/>
            <person name="Lan J."/>
            <person name="Che J."/>
            <person name="Ge C."/>
            <person name="Shi H."/>
            <person name="Pan Z."/>
            <person name="Liu X."/>
        </authorList>
    </citation>
    <scope>NUCLEOTIDE SEQUENCE [LARGE SCALE GENOMIC DNA]</scope>
    <source>
        <strain evidence="2 4">DSM 2895</strain>
    </source>
</reference>
<dbReference type="Proteomes" id="UP000182836">
    <property type="component" value="Unassembled WGS sequence"/>
</dbReference>
<name>A0A0D1W2W8_ANEMI</name>
<evidence type="ECO:0000313" key="3">
    <source>
        <dbReference type="EMBL" id="SDK44058.1"/>
    </source>
</evidence>
<dbReference type="EMBL" id="FNED01000055">
    <property type="protein sequence ID" value="SDK44058.1"/>
    <property type="molecule type" value="Genomic_DNA"/>
</dbReference>
<feature type="signal peptide" evidence="1">
    <location>
        <begin position="1"/>
        <end position="25"/>
    </location>
</feature>
<proteinExistence type="predicted"/>
<sequence length="93" mass="9596">MKKLLATVTILGASLLTFGAGSASAATNCPFVNGAQNFGSTTAAHQLNSANNGDLNNLVQQVLGNNNKGVPVEQSKSKSDCPIQLFNFDCPAK</sequence>
<keyword evidence="1" id="KW-0732">Signal</keyword>
<dbReference type="RefSeq" id="WP_043067269.1">
    <property type="nucleotide sequence ID" value="NZ_BJOA01000214.1"/>
</dbReference>
<dbReference type="OrthoDB" id="2680323at2"/>
<evidence type="ECO:0000256" key="1">
    <source>
        <dbReference type="SAM" id="SignalP"/>
    </source>
</evidence>
<evidence type="ECO:0000313" key="5">
    <source>
        <dbReference type="Proteomes" id="UP000182836"/>
    </source>
</evidence>